<dbReference type="AlphaFoldDB" id="A0A5S9PZ53"/>
<dbReference type="EMBL" id="CACSAS010000001">
    <property type="protein sequence ID" value="CAA0110481.1"/>
    <property type="molecule type" value="Genomic_DNA"/>
</dbReference>
<keyword evidence="2" id="KW-1185">Reference proteome</keyword>
<gene>
    <name evidence="1" type="ORF">STARVERO_03838</name>
</gene>
<reference evidence="1 2" key="1">
    <citation type="submission" date="2019-12" db="EMBL/GenBank/DDBJ databases">
        <authorList>
            <person name="Reyes-Prieto M."/>
        </authorList>
    </citation>
    <scope>NUCLEOTIDE SEQUENCE [LARGE SCALE GENOMIC DNA]</scope>
    <source>
        <strain evidence="1">HF14-78462</strain>
    </source>
</reference>
<accession>A0A5S9PZ53</accession>
<proteinExistence type="predicted"/>
<evidence type="ECO:0000313" key="2">
    <source>
        <dbReference type="Proteomes" id="UP000433050"/>
    </source>
</evidence>
<protein>
    <submittedName>
        <fullName evidence="1">Uncharacterized protein</fullName>
    </submittedName>
</protein>
<evidence type="ECO:0000313" key="1">
    <source>
        <dbReference type="EMBL" id="CAA0110481.1"/>
    </source>
</evidence>
<sequence>MNTTTLPAQPKAASTDFFDADMIATEMDYVFPWKVRALIKRNMPTLRTLGPVITRRVHVTAEDGSVWEVDDYEINRTQAAVIGALVPTPKGNLSGAYMAELEALFYAGHLVVADTPEAKEAVQGAAERHRERQRAAMGGVR</sequence>
<dbReference type="RefSeq" id="WP_159600859.1">
    <property type="nucleotide sequence ID" value="NZ_CACSAS010000001.1"/>
</dbReference>
<name>A0A5S9PZ53_9HYPH</name>
<dbReference type="Proteomes" id="UP000433050">
    <property type="component" value="Unassembled WGS sequence"/>
</dbReference>
<organism evidence="1 2">
    <name type="scientific">Starkeya nomas</name>
    <dbReference type="NCBI Taxonomy" id="2666134"/>
    <lineage>
        <taxon>Bacteria</taxon>
        <taxon>Pseudomonadati</taxon>
        <taxon>Pseudomonadota</taxon>
        <taxon>Alphaproteobacteria</taxon>
        <taxon>Hyphomicrobiales</taxon>
        <taxon>Xanthobacteraceae</taxon>
        <taxon>Starkeya</taxon>
    </lineage>
</organism>